<feature type="compositionally biased region" description="Basic residues" evidence="1">
    <location>
        <begin position="261"/>
        <end position="274"/>
    </location>
</feature>
<feature type="region of interest" description="Disordered" evidence="1">
    <location>
        <begin position="311"/>
        <end position="359"/>
    </location>
</feature>
<dbReference type="eggNOG" id="ENOG502TAD2">
    <property type="taxonomic scope" value="Eukaryota"/>
</dbReference>
<dbReference type="EMBL" id="JMSE01001327">
    <property type="protein sequence ID" value="KDN62397.1"/>
    <property type="molecule type" value="Genomic_DNA"/>
</dbReference>
<name>A0A066X0B3_COLSU</name>
<protein>
    <submittedName>
        <fullName evidence="2">Uncharacterized protein</fullName>
    </submittedName>
</protein>
<feature type="compositionally biased region" description="Low complexity" evidence="1">
    <location>
        <begin position="125"/>
        <end position="137"/>
    </location>
</feature>
<feature type="region of interest" description="Disordered" evidence="1">
    <location>
        <begin position="118"/>
        <end position="137"/>
    </location>
</feature>
<proteinExistence type="predicted"/>
<dbReference type="HOGENOM" id="CLU_504326_0_0_1"/>
<accession>A0A066X0B3</accession>
<feature type="region of interest" description="Disordered" evidence="1">
    <location>
        <begin position="176"/>
        <end position="195"/>
    </location>
</feature>
<evidence type="ECO:0000313" key="2">
    <source>
        <dbReference type="EMBL" id="KDN62397.1"/>
    </source>
</evidence>
<evidence type="ECO:0000313" key="3">
    <source>
        <dbReference type="Proteomes" id="UP000027238"/>
    </source>
</evidence>
<reference evidence="3" key="1">
    <citation type="journal article" date="2014" name="Genome Announc.">
        <title>Draft genome sequence of Colletotrichum sublineola, a destructive pathogen of cultivated sorghum.</title>
        <authorList>
            <person name="Baroncelli R."/>
            <person name="Sanz-Martin J.M."/>
            <person name="Rech G.E."/>
            <person name="Sukno S.A."/>
            <person name="Thon M.R."/>
        </authorList>
    </citation>
    <scope>NUCLEOTIDE SEQUENCE [LARGE SCALE GENOMIC DNA]</scope>
    <source>
        <strain evidence="3">TX430BB</strain>
    </source>
</reference>
<sequence>MVAVHPAHAAAARLGGVMGAQPWGPSPWSPSSRRRGPGEEDMGMGSMGRHKLISFLDDVDPDADESEYVLPCCPSSLTFSPSLTLSTSVPVTYYSLIDSCDENDDDAIGSDLSTEADFSNSHIYPRPASSSSSTGPTATAIVTAATTQATTQAQAETQAQAQATVTTSTMAPMTNADSFLSLGGGGGDARSHGQTTTVAGTAVYRRTSEDSVDGSHGLWDYFHHGLDGNSTPDLHQFQQQRRQPTQQSKQQQQRHNLQQQHHQHHHHHHRHCHQQQHQSSSPTSYLSLYLRPKEPDCGPDSEPVHLAIEHHQEPREERQQRQQQDDSVNGDGGDDDDDDHNDTKHAGDAVLGRVSDDRGPAAGITVDGVLWRRDDEAGIRGSTRGHSAKDLCVCGVKDTLMQMETSRPVTGERRSGLWPVLDEAQVVMTWVVWPIDQARRDSPELRRLAPLALHYQRLGAAVMLCPVPPTPPTRISYPPHLSSPQTQTVITSLPVQPTTGNLLQSLSLSLCLASPHSMHLVPNIALVPSGPVSIDRSGSR</sequence>
<gene>
    <name evidence="2" type="ORF">CSUB01_02427</name>
</gene>
<comment type="caution">
    <text evidence="2">The sequence shown here is derived from an EMBL/GenBank/DDBJ whole genome shotgun (WGS) entry which is preliminary data.</text>
</comment>
<dbReference type="AlphaFoldDB" id="A0A066X0B3"/>
<evidence type="ECO:0000256" key="1">
    <source>
        <dbReference type="SAM" id="MobiDB-lite"/>
    </source>
</evidence>
<feature type="compositionally biased region" description="Low complexity" evidence="1">
    <location>
        <begin position="275"/>
        <end position="284"/>
    </location>
</feature>
<organism evidence="2 3">
    <name type="scientific">Colletotrichum sublineola</name>
    <name type="common">Sorghum anthracnose fungus</name>
    <dbReference type="NCBI Taxonomy" id="1173701"/>
    <lineage>
        <taxon>Eukaryota</taxon>
        <taxon>Fungi</taxon>
        <taxon>Dikarya</taxon>
        <taxon>Ascomycota</taxon>
        <taxon>Pezizomycotina</taxon>
        <taxon>Sordariomycetes</taxon>
        <taxon>Hypocreomycetidae</taxon>
        <taxon>Glomerellales</taxon>
        <taxon>Glomerellaceae</taxon>
        <taxon>Colletotrichum</taxon>
        <taxon>Colletotrichum graminicola species complex</taxon>
    </lineage>
</organism>
<keyword evidence="3" id="KW-1185">Reference proteome</keyword>
<feature type="compositionally biased region" description="Basic and acidic residues" evidence="1">
    <location>
        <begin position="311"/>
        <end position="324"/>
    </location>
</feature>
<dbReference type="Proteomes" id="UP000027238">
    <property type="component" value="Unassembled WGS sequence"/>
</dbReference>
<feature type="region of interest" description="Disordered" evidence="1">
    <location>
        <begin position="18"/>
        <end position="46"/>
    </location>
</feature>
<feature type="compositionally biased region" description="Low complexity" evidence="1">
    <location>
        <begin position="235"/>
        <end position="260"/>
    </location>
</feature>
<feature type="region of interest" description="Disordered" evidence="1">
    <location>
        <begin position="230"/>
        <end position="284"/>
    </location>
</feature>
<dbReference type="OrthoDB" id="4851866at2759"/>